<feature type="active site" description="Schiff-base intermediate with substrate; via pyruvic acid" evidence="14">
    <location>
        <position position="76"/>
    </location>
</feature>
<evidence type="ECO:0000256" key="4">
    <source>
        <dbReference type="ARBA" id="ARBA00012357"/>
    </source>
</evidence>
<dbReference type="EMBL" id="KV453841">
    <property type="protein sequence ID" value="ODV92529.1"/>
    <property type="molecule type" value="Genomic_DNA"/>
</dbReference>
<evidence type="ECO:0000256" key="13">
    <source>
        <dbReference type="ARBA" id="ARBA00023317"/>
    </source>
</evidence>
<gene>
    <name evidence="19" type="ORF">CANCADRAFT_17174</name>
</gene>
<evidence type="ECO:0000256" key="15">
    <source>
        <dbReference type="PIRSR" id="PIRSR001355-2"/>
    </source>
</evidence>
<keyword evidence="6" id="KW-0210">Decarboxylase</keyword>
<feature type="active site" description="Proton acceptor; for processing activity" evidence="14">
    <location>
        <position position="287"/>
    </location>
</feature>
<dbReference type="SUPFAM" id="SSF56276">
    <property type="entry name" value="S-adenosylmethionine decarboxylase"/>
    <property type="match status" value="1"/>
</dbReference>
<dbReference type="GO" id="GO:0004014">
    <property type="term" value="F:adenosylmethionine decarboxylase activity"/>
    <property type="evidence" value="ECO:0007669"/>
    <property type="project" value="UniProtKB-EC"/>
</dbReference>
<protein>
    <recommendedName>
        <fullName evidence="4">adenosylmethionine decarboxylase</fullName>
        <ecNumber evidence="4">4.1.1.50</ecNumber>
    </recommendedName>
</protein>
<evidence type="ECO:0000256" key="16">
    <source>
        <dbReference type="PIRSR" id="PIRSR001355-3"/>
    </source>
</evidence>
<feature type="site" description="Cleavage (non-hydrolytic); by autolysis" evidence="17">
    <location>
        <begin position="75"/>
        <end position="76"/>
    </location>
</feature>
<dbReference type="PANTHER" id="PTHR11570:SF0">
    <property type="entry name" value="S-ADENOSYLMETHIONINE DECARBOXYLASE PROENZYME"/>
    <property type="match status" value="1"/>
</dbReference>
<dbReference type="Pfam" id="PF01536">
    <property type="entry name" value="SAM_decarbox"/>
    <property type="match status" value="1"/>
</dbReference>
<evidence type="ECO:0000256" key="6">
    <source>
        <dbReference type="ARBA" id="ARBA00022793"/>
    </source>
</evidence>
<comment type="pathway">
    <text evidence="2">Amine and polyamine biosynthesis; S-adenosylmethioninamine biosynthesis; S-adenosylmethioninamine from S-adenosyl-L-methionine: step 1/1.</text>
</comment>
<feature type="binding site" evidence="15">
    <location>
        <position position="306"/>
    </location>
    <ligand>
        <name>substrate</name>
    </ligand>
</feature>
<evidence type="ECO:0000256" key="18">
    <source>
        <dbReference type="PIRSR" id="PIRSR001355-5"/>
    </source>
</evidence>
<keyword evidence="7 17" id="KW-0068">Autocatalytic cleavage</keyword>
<dbReference type="Gene3D" id="3.60.90.10">
    <property type="entry name" value="S-adenosylmethionine decarboxylase"/>
    <property type="match status" value="2"/>
</dbReference>
<evidence type="ECO:0000313" key="19">
    <source>
        <dbReference type="EMBL" id="ODV92529.1"/>
    </source>
</evidence>
<sequence length="393" mass="43707">SVNHRESVKLDSSDAFEGPEKLLEVWFAPFPVDMPNGTGLLSISRDQWESMLDLVQCKVLSVVSNNMLRAFLLSESSMFVFPHKLILKTCGTTTLLVGIERIIELATSVGFSSDPYQLFYSRKEFLFPDRQLHPHRSWEEEVSHLDQYFPDGAAYSIGKVNSPHHWHLYMKNASCSPTEASEVIDELFDETLEILMTDLSRTKCSNFFAGRIGAAHKATAEETAIIDDAIVSSDDDSINSFGPCTDSLVAHDSGHVLGNVVCRESGIANIYPEAIIDSFTFLPCGYSCNGFIPDSDKYLTIHVTPEEVCSYASFETNVPVSATDSTGRKTTLSLNDVVDIFLPGRFSVTLFQSKRSANKRLNSLKLTAAGYTRVDRIVHDFGGYELVYADFVR</sequence>
<evidence type="ECO:0000256" key="12">
    <source>
        <dbReference type="ARBA" id="ARBA00023270"/>
    </source>
</evidence>
<dbReference type="InterPro" id="IPR001985">
    <property type="entry name" value="S-AdoMet_decarboxylase_euk"/>
</dbReference>
<dbReference type="InterPro" id="IPR048283">
    <property type="entry name" value="AdoMetDC-like"/>
</dbReference>
<feature type="binding site" evidence="15">
    <location>
        <position position="16"/>
    </location>
    <ligand>
        <name>substrate</name>
    </ligand>
</feature>
<evidence type="ECO:0000256" key="11">
    <source>
        <dbReference type="ARBA" id="ARBA00023239"/>
    </source>
</evidence>
<evidence type="ECO:0000256" key="3">
    <source>
        <dbReference type="ARBA" id="ARBA00008466"/>
    </source>
</evidence>
<dbReference type="OrthoDB" id="1068353at2759"/>
<dbReference type="InterPro" id="IPR016067">
    <property type="entry name" value="S-AdoMet_deCO2ase_core"/>
</dbReference>
<keyword evidence="5" id="KW-0949">S-adenosyl-L-methionine</keyword>
<dbReference type="GO" id="GO:0005829">
    <property type="term" value="C:cytosol"/>
    <property type="evidence" value="ECO:0007669"/>
    <property type="project" value="TreeGrafter"/>
</dbReference>
<feature type="active site" description="Proton donor; for catalytic activity" evidence="14">
    <location>
        <position position="90"/>
    </location>
</feature>
<feature type="chain" id="PRO_5042322879" description="S-adenosylmethionine decarboxylase beta chain" evidence="18">
    <location>
        <begin position="1"/>
        <end position="75"/>
    </location>
</feature>
<comment type="similarity">
    <text evidence="3">Belongs to the eukaryotic AdoMetDC family.</text>
</comment>
<keyword evidence="11" id="KW-0456">Lyase</keyword>
<reference evidence="20" key="1">
    <citation type="submission" date="2016-02" db="EMBL/GenBank/DDBJ databases">
        <title>Comparative genomics of biotechnologically important yeasts.</title>
        <authorList>
            <consortium name="DOE Joint Genome Institute"/>
            <person name="Riley R."/>
            <person name="Haridas S."/>
            <person name="Wolfe K.H."/>
            <person name="Lopes M.R."/>
            <person name="Hittinger C.T."/>
            <person name="Goker M."/>
            <person name="Salamov A."/>
            <person name="Wisecaver J."/>
            <person name="Long T.M."/>
            <person name="Aerts A.L."/>
            <person name="Barry K."/>
            <person name="Choi C."/>
            <person name="Clum A."/>
            <person name="Coughlan A.Y."/>
            <person name="Deshpande S."/>
            <person name="Douglass A.P."/>
            <person name="Hanson S.J."/>
            <person name="Klenk H.-P."/>
            <person name="Labutti K."/>
            <person name="Lapidus A."/>
            <person name="Lindquist E."/>
            <person name="Lipzen A."/>
            <person name="Meier-Kolthoff J.P."/>
            <person name="Ohm R.A."/>
            <person name="Otillar R.P."/>
            <person name="Pangilinan J."/>
            <person name="Peng Y."/>
            <person name="Rokas A."/>
            <person name="Rosa C.A."/>
            <person name="Scheuner C."/>
            <person name="Sibirny A.A."/>
            <person name="Slot J.C."/>
            <person name="Stielow J.B."/>
            <person name="Sun H."/>
            <person name="Kurtzman C.P."/>
            <person name="Blackwell M."/>
            <person name="Jeffries T.W."/>
            <person name="Grigoriev I.V."/>
        </authorList>
    </citation>
    <scope>NUCLEOTIDE SEQUENCE [LARGE SCALE GENOMIC DNA]</scope>
    <source>
        <strain evidence="20">NRRL Y-17796</strain>
    </source>
</reference>
<dbReference type="Proteomes" id="UP000095023">
    <property type="component" value="Unassembled WGS sequence"/>
</dbReference>
<evidence type="ECO:0000256" key="10">
    <source>
        <dbReference type="ARBA" id="ARBA00023145"/>
    </source>
</evidence>
<dbReference type="AlphaFoldDB" id="A0A1E4TLB4"/>
<keyword evidence="10" id="KW-0865">Zymogen</keyword>
<feature type="non-terminal residue" evidence="19">
    <location>
        <position position="1"/>
    </location>
</feature>
<dbReference type="PROSITE" id="PS01336">
    <property type="entry name" value="ADOMETDC"/>
    <property type="match status" value="1"/>
</dbReference>
<proteinExistence type="inferred from homology"/>
<evidence type="ECO:0000256" key="14">
    <source>
        <dbReference type="PIRSR" id="PIRSR001355-1"/>
    </source>
</evidence>
<keyword evidence="13" id="KW-0670">Pyruvate</keyword>
<feature type="active site" description="Proton acceptor; for processing activity" evidence="14">
    <location>
        <position position="302"/>
    </location>
</feature>
<evidence type="ECO:0000256" key="17">
    <source>
        <dbReference type="PIRSR" id="PIRSR001355-4"/>
    </source>
</evidence>
<dbReference type="PIRSF" id="PIRSF001355">
    <property type="entry name" value="S-AdenosylMet_decarboxylase"/>
    <property type="match status" value="1"/>
</dbReference>
<keyword evidence="9" id="KW-0620">Polyamine biosynthesis</keyword>
<name>A0A1E4TLB4_9ASCO</name>
<feature type="binding site" evidence="15">
    <location>
        <position position="75"/>
    </location>
    <ligand>
        <name>substrate</name>
    </ligand>
</feature>
<feature type="non-terminal residue" evidence="19">
    <location>
        <position position="393"/>
    </location>
</feature>
<keyword evidence="20" id="KW-1185">Reference proteome</keyword>
<dbReference type="PANTHER" id="PTHR11570">
    <property type="entry name" value="S-ADENOSYLMETHIONINE DECARBOXYLASE"/>
    <property type="match status" value="1"/>
</dbReference>
<accession>A0A1E4TLB4</accession>
<dbReference type="GO" id="GO:0015940">
    <property type="term" value="P:pantothenate biosynthetic process"/>
    <property type="evidence" value="ECO:0007669"/>
    <property type="project" value="EnsemblFungi"/>
</dbReference>
<dbReference type="NCBIfam" id="TIGR00535">
    <property type="entry name" value="SAM_DCase"/>
    <property type="match status" value="1"/>
</dbReference>
<dbReference type="GO" id="GO:0006597">
    <property type="term" value="P:spermine biosynthetic process"/>
    <property type="evidence" value="ECO:0007669"/>
    <property type="project" value="EnsemblFungi"/>
</dbReference>
<dbReference type="GO" id="GO:0008295">
    <property type="term" value="P:spermidine biosynthetic process"/>
    <property type="evidence" value="ECO:0007669"/>
    <property type="project" value="UniProtKB-KW"/>
</dbReference>
<evidence type="ECO:0000256" key="9">
    <source>
        <dbReference type="ARBA" id="ARBA00023115"/>
    </source>
</evidence>
<keyword evidence="12" id="KW-0704">Schiff base</keyword>
<evidence type="ECO:0000313" key="20">
    <source>
        <dbReference type="Proteomes" id="UP000095023"/>
    </source>
</evidence>
<evidence type="ECO:0000256" key="1">
    <source>
        <dbReference type="ARBA" id="ARBA00001928"/>
    </source>
</evidence>
<evidence type="ECO:0000256" key="5">
    <source>
        <dbReference type="ARBA" id="ARBA00022691"/>
    </source>
</evidence>
<dbReference type="InterPro" id="IPR018166">
    <property type="entry name" value="S-AdoMet_deCO2ase_CS"/>
</dbReference>
<dbReference type="Gene3D" id="3.30.360.50">
    <property type="entry name" value="S-adenosylmethionine decarboxylase"/>
    <property type="match status" value="1"/>
</dbReference>
<keyword evidence="8" id="KW-0745">Spermidine biosynthesis</keyword>
<evidence type="ECO:0000256" key="8">
    <source>
        <dbReference type="ARBA" id="ARBA00023066"/>
    </source>
</evidence>
<feature type="chain" id="PRO_5042322878" description="S-adenosylmethionine decarboxylase alpha chain" evidence="18">
    <location>
        <begin position="76"/>
        <end position="393"/>
    </location>
</feature>
<evidence type="ECO:0000256" key="7">
    <source>
        <dbReference type="ARBA" id="ARBA00022813"/>
    </source>
</evidence>
<organism evidence="19 20">
    <name type="scientific">Tortispora caseinolytica NRRL Y-17796</name>
    <dbReference type="NCBI Taxonomy" id="767744"/>
    <lineage>
        <taxon>Eukaryota</taxon>
        <taxon>Fungi</taxon>
        <taxon>Dikarya</taxon>
        <taxon>Ascomycota</taxon>
        <taxon>Saccharomycotina</taxon>
        <taxon>Trigonopsidomycetes</taxon>
        <taxon>Trigonopsidales</taxon>
        <taxon>Trigonopsidaceae</taxon>
        <taxon>Tortispora</taxon>
    </lineage>
</organism>
<evidence type="ECO:0000256" key="2">
    <source>
        <dbReference type="ARBA" id="ARBA00004911"/>
    </source>
</evidence>
<dbReference type="UniPathway" id="UPA00331">
    <property type="reaction ID" value="UER00451"/>
</dbReference>
<dbReference type="EC" id="4.1.1.50" evidence="4"/>
<comment type="cofactor">
    <cofactor evidence="1">
        <name>pyruvate</name>
        <dbReference type="ChEBI" id="CHEBI:15361"/>
    </cofactor>
</comment>
<feature type="binding site" evidence="15">
    <location>
        <position position="281"/>
    </location>
    <ligand>
        <name>substrate</name>
    </ligand>
</feature>
<feature type="modified residue" description="Pyruvic acid (Ser); by autocatalysis" evidence="16">
    <location>
        <position position="76"/>
    </location>
</feature>